<feature type="compositionally biased region" description="Low complexity" evidence="21">
    <location>
        <begin position="7"/>
        <end position="17"/>
    </location>
</feature>
<dbReference type="Gene3D" id="3.40.50.300">
    <property type="entry name" value="P-loop containing nucleotide triphosphate hydrolases"/>
    <property type="match status" value="2"/>
</dbReference>
<dbReference type="InterPro" id="IPR020631">
    <property type="entry name" value="THF_DH/CycHdrlase_NAD-bd_dom"/>
</dbReference>
<keyword evidence="11" id="KW-0067">ATP-binding</keyword>
<comment type="similarity">
    <text evidence="16">Belongs to the formin homology family. BNI1 subfamily.</text>
</comment>
<dbReference type="SUPFAM" id="SSF48371">
    <property type="entry name" value="ARM repeat"/>
    <property type="match status" value="1"/>
</dbReference>
<dbReference type="GO" id="GO:0004488">
    <property type="term" value="F:methylenetetrahydrofolate dehydrogenase (NADP+) activity"/>
    <property type="evidence" value="ECO:0007669"/>
    <property type="project" value="UniProtKB-EC"/>
</dbReference>
<accession>A0A2V1AK58</accession>
<dbReference type="GO" id="GO:0051016">
    <property type="term" value="P:barbed-end actin filament capping"/>
    <property type="evidence" value="ECO:0007669"/>
    <property type="project" value="TreeGrafter"/>
</dbReference>
<evidence type="ECO:0000259" key="22">
    <source>
        <dbReference type="PROSITE" id="PS51232"/>
    </source>
</evidence>
<dbReference type="FunFam" id="3.40.50.720:FF:000006">
    <property type="entry name" value="Bifunctional protein FolD"/>
    <property type="match status" value="1"/>
</dbReference>
<dbReference type="GO" id="GO:0051017">
    <property type="term" value="P:actin filament bundle assembly"/>
    <property type="evidence" value="ECO:0007669"/>
    <property type="project" value="TreeGrafter"/>
</dbReference>
<feature type="compositionally biased region" description="Basic and acidic residues" evidence="21">
    <location>
        <begin position="1652"/>
        <end position="1665"/>
    </location>
</feature>
<evidence type="ECO:0000256" key="12">
    <source>
        <dbReference type="ARBA" id="ARBA00022857"/>
    </source>
</evidence>
<dbReference type="InterPro" id="IPR046346">
    <property type="entry name" value="Aminoacid_DH-like_N_sf"/>
</dbReference>
<dbReference type="Pfam" id="PF01268">
    <property type="entry name" value="FTHFS"/>
    <property type="match status" value="1"/>
</dbReference>
<evidence type="ECO:0000256" key="15">
    <source>
        <dbReference type="ARBA" id="ARBA00023268"/>
    </source>
</evidence>
<evidence type="ECO:0000256" key="2">
    <source>
        <dbReference type="ARBA" id="ARBA00004431"/>
    </source>
</evidence>
<dbReference type="GO" id="GO:0000920">
    <property type="term" value="P:septum digestion after cytokinesis"/>
    <property type="evidence" value="ECO:0007669"/>
    <property type="project" value="UniProtKB-ARBA"/>
</dbReference>
<organism evidence="24 25">
    <name type="scientific">Candidozyma duobushaemuli</name>
    <dbReference type="NCBI Taxonomy" id="1231522"/>
    <lineage>
        <taxon>Eukaryota</taxon>
        <taxon>Fungi</taxon>
        <taxon>Dikarya</taxon>
        <taxon>Ascomycota</taxon>
        <taxon>Saccharomycotina</taxon>
        <taxon>Pichiomycetes</taxon>
        <taxon>Metschnikowiaceae</taxon>
        <taxon>Candidozyma</taxon>
    </lineage>
</organism>
<dbReference type="SMART" id="SM01140">
    <property type="entry name" value="Drf_GBD"/>
    <property type="match status" value="1"/>
</dbReference>
<keyword evidence="8" id="KW-0436">Ligase</keyword>
<dbReference type="InterPro" id="IPR051661">
    <property type="entry name" value="Actin_filament_regulator"/>
</dbReference>
<dbReference type="InterPro" id="IPR020630">
    <property type="entry name" value="THF_DH/CycHdrlase_cat_dom"/>
</dbReference>
<evidence type="ECO:0000256" key="3">
    <source>
        <dbReference type="ARBA" id="ARBA00004777"/>
    </source>
</evidence>
<evidence type="ECO:0000256" key="5">
    <source>
        <dbReference type="ARBA" id="ARBA00006985"/>
    </source>
</evidence>
<dbReference type="InterPro" id="IPR000672">
    <property type="entry name" value="THF_DH/CycHdrlase"/>
</dbReference>
<feature type="compositionally biased region" description="Polar residues" evidence="21">
    <location>
        <begin position="44"/>
        <end position="57"/>
    </location>
</feature>
<feature type="compositionally biased region" description="Basic and acidic residues" evidence="21">
    <location>
        <begin position="909"/>
        <end position="925"/>
    </location>
</feature>
<dbReference type="CDD" id="cd01080">
    <property type="entry name" value="NAD_bind_m-THF_DH_Cyclohyd"/>
    <property type="match status" value="1"/>
</dbReference>
<keyword evidence="9" id="KW-0547">Nucleotide-binding</keyword>
<keyword evidence="12" id="KW-0521">NADP</keyword>
<dbReference type="InterPro" id="IPR010473">
    <property type="entry name" value="GTPase-bd"/>
</dbReference>
<feature type="compositionally biased region" description="Pro residues" evidence="21">
    <location>
        <begin position="941"/>
        <end position="952"/>
    </location>
</feature>
<keyword evidence="14 20" id="KW-0175">Coiled coil</keyword>
<feature type="compositionally biased region" description="Polar residues" evidence="21">
    <location>
        <begin position="1577"/>
        <end position="1592"/>
    </location>
</feature>
<dbReference type="SUPFAM" id="SSF51735">
    <property type="entry name" value="NAD(P)-binding Rossmann-fold domains"/>
    <property type="match status" value="1"/>
</dbReference>
<feature type="domain" description="FH2" evidence="23">
    <location>
        <begin position="1066"/>
        <end position="1483"/>
    </location>
</feature>
<evidence type="ECO:0000256" key="8">
    <source>
        <dbReference type="ARBA" id="ARBA00022598"/>
    </source>
</evidence>
<dbReference type="FunFam" id="1.20.58.2220:FF:000006">
    <property type="entry name" value="Cytokinesis protein sepA"/>
    <property type="match status" value="1"/>
</dbReference>
<dbReference type="InterPro" id="IPR020628">
    <property type="entry name" value="Formate_THF_ligase_CS"/>
</dbReference>
<dbReference type="InterPro" id="IPR015425">
    <property type="entry name" value="FH2_Formin"/>
</dbReference>
<dbReference type="PRINTS" id="PR00085">
    <property type="entry name" value="THFDHDRGNASE"/>
</dbReference>
<keyword evidence="13" id="KW-0560">Oxidoreductase</keyword>
<dbReference type="Gene3D" id="3.40.50.720">
    <property type="entry name" value="NAD(P)-binding Rossmann-like Domain"/>
    <property type="match status" value="1"/>
</dbReference>
<feature type="region of interest" description="Disordered" evidence="21">
    <location>
        <begin position="1479"/>
        <end position="1665"/>
    </location>
</feature>
<keyword evidence="25" id="KW-1185">Reference proteome</keyword>
<comment type="catalytic activity">
    <reaction evidence="17">
        <text>(6R)-5,10-methylene-5,6,7,8-tetrahydrofolate + NADP(+) = (6R)-5,10-methenyltetrahydrofolate + NADPH</text>
        <dbReference type="Rhea" id="RHEA:22812"/>
        <dbReference type="ChEBI" id="CHEBI:15636"/>
        <dbReference type="ChEBI" id="CHEBI:57455"/>
        <dbReference type="ChEBI" id="CHEBI:57783"/>
        <dbReference type="ChEBI" id="CHEBI:58349"/>
        <dbReference type="EC" id="1.5.1.5"/>
    </reaction>
    <physiologicalReaction direction="left-to-right" evidence="17">
        <dbReference type="Rhea" id="RHEA:22813"/>
    </physiologicalReaction>
    <physiologicalReaction direction="right-to-left" evidence="17">
        <dbReference type="Rhea" id="RHEA:22814"/>
    </physiologicalReaction>
</comment>
<dbReference type="GeneID" id="37000496"/>
<dbReference type="Pfam" id="PF06367">
    <property type="entry name" value="Drf_FH3"/>
    <property type="match status" value="1"/>
</dbReference>
<evidence type="ECO:0000313" key="24">
    <source>
        <dbReference type="EMBL" id="PVH17603.1"/>
    </source>
</evidence>
<reference evidence="24 25" key="1">
    <citation type="submission" date="2017-12" db="EMBL/GenBank/DDBJ databases">
        <title>Genome Sequence of the Amphotericin B-resistant Candida duobushaemulonii strain, B09383.</title>
        <authorList>
            <person name="Chow N.A."/>
            <person name="Gade L."/>
            <person name="Batra D."/>
            <person name="Rowe L.A."/>
            <person name="Loparev V.N."/>
            <person name="Litvintseva A.P."/>
        </authorList>
    </citation>
    <scope>NUCLEOTIDE SEQUENCE [LARGE SCALE GENOMIC DNA]</scope>
    <source>
        <strain evidence="24 25">B09383</strain>
    </source>
</reference>
<evidence type="ECO:0000259" key="23">
    <source>
        <dbReference type="PROSITE" id="PS51444"/>
    </source>
</evidence>
<dbReference type="Pfam" id="PF06371">
    <property type="entry name" value="Drf_GBD"/>
    <property type="match status" value="1"/>
</dbReference>
<comment type="caution">
    <text evidence="24">The sequence shown here is derived from an EMBL/GenBank/DDBJ whole genome shotgun (WGS) entry which is preliminary data.</text>
</comment>
<dbReference type="SUPFAM" id="SSF52540">
    <property type="entry name" value="P-loop containing nucleoside triphosphate hydrolases"/>
    <property type="match status" value="1"/>
</dbReference>
<comment type="catalytic activity">
    <reaction evidence="19">
        <text>(6R)-5,10-methenyltetrahydrofolate + H2O = (6R)-10-formyltetrahydrofolate + H(+)</text>
        <dbReference type="Rhea" id="RHEA:23700"/>
        <dbReference type="ChEBI" id="CHEBI:15377"/>
        <dbReference type="ChEBI" id="CHEBI:15378"/>
        <dbReference type="ChEBI" id="CHEBI:57455"/>
        <dbReference type="ChEBI" id="CHEBI:195366"/>
        <dbReference type="EC" id="3.5.4.9"/>
    </reaction>
    <physiologicalReaction direction="left-to-right" evidence="19">
        <dbReference type="Rhea" id="RHEA:23701"/>
    </physiologicalReaction>
    <physiologicalReaction direction="right-to-left" evidence="19">
        <dbReference type="Rhea" id="RHEA:23702"/>
    </physiologicalReaction>
</comment>
<dbReference type="PANTHER" id="PTHR47102:SF2">
    <property type="entry name" value="PROTEIN BNI1"/>
    <property type="match status" value="1"/>
</dbReference>
<feature type="region of interest" description="Disordered" evidence="21">
    <location>
        <begin position="328"/>
        <end position="372"/>
    </location>
</feature>
<dbReference type="InterPro" id="IPR020867">
    <property type="entry name" value="THF_DH/CycHdrlase_CS"/>
</dbReference>
<dbReference type="GO" id="GO:0043332">
    <property type="term" value="C:mating projection tip"/>
    <property type="evidence" value="ECO:0007669"/>
    <property type="project" value="TreeGrafter"/>
</dbReference>
<feature type="region of interest" description="Disordered" evidence="21">
    <location>
        <begin position="172"/>
        <end position="235"/>
    </location>
</feature>
<dbReference type="EMBL" id="PKFP01000008">
    <property type="protein sequence ID" value="PVH17603.1"/>
    <property type="molecule type" value="Genomic_DNA"/>
</dbReference>
<feature type="compositionally biased region" description="Basic and acidic residues" evidence="21">
    <location>
        <begin position="810"/>
        <end position="820"/>
    </location>
</feature>
<dbReference type="InterPro" id="IPR011989">
    <property type="entry name" value="ARM-like"/>
</dbReference>
<dbReference type="InterPro" id="IPR014768">
    <property type="entry name" value="GBD/FH3_dom"/>
</dbReference>
<dbReference type="Gene3D" id="1.25.10.10">
    <property type="entry name" value="Leucine-rich Repeat Variant"/>
    <property type="match status" value="1"/>
</dbReference>
<feature type="domain" description="GBD/FH3" evidence="22">
    <location>
        <begin position="263"/>
        <end position="717"/>
    </location>
</feature>
<dbReference type="CDD" id="cd00477">
    <property type="entry name" value="FTHFS"/>
    <property type="match status" value="1"/>
</dbReference>
<comment type="subunit">
    <text evidence="6">Homodimer.</text>
</comment>
<proteinExistence type="inferred from homology"/>
<dbReference type="Gene3D" id="6.10.30.50">
    <property type="match status" value="1"/>
</dbReference>
<dbReference type="GO" id="GO:0004329">
    <property type="term" value="F:formate-tetrahydrofolate ligase activity"/>
    <property type="evidence" value="ECO:0007669"/>
    <property type="project" value="UniProtKB-EC"/>
</dbReference>
<feature type="coiled-coil region" evidence="20">
    <location>
        <begin position="1352"/>
        <end position="1379"/>
    </location>
</feature>
<evidence type="ECO:0000256" key="18">
    <source>
        <dbReference type="ARBA" id="ARBA00051544"/>
    </source>
</evidence>
<dbReference type="InterPro" id="IPR000559">
    <property type="entry name" value="Formate_THF_ligase"/>
</dbReference>
<dbReference type="PROSITE" id="PS51232">
    <property type="entry name" value="GBD_FH3"/>
    <property type="match status" value="1"/>
</dbReference>
<feature type="compositionally biased region" description="Low complexity" evidence="21">
    <location>
        <begin position="822"/>
        <end position="836"/>
    </location>
</feature>
<dbReference type="PROSITE" id="PS00766">
    <property type="entry name" value="THF_DHG_CYH_1"/>
    <property type="match status" value="1"/>
</dbReference>
<keyword evidence="7" id="KW-0554">One-carbon metabolism</keyword>
<evidence type="ECO:0000256" key="19">
    <source>
        <dbReference type="ARBA" id="ARBA00052163"/>
    </source>
</evidence>
<feature type="compositionally biased region" description="Basic residues" evidence="21">
    <location>
        <begin position="862"/>
        <end position="872"/>
    </location>
</feature>
<dbReference type="HAMAP" id="MF_01543">
    <property type="entry name" value="FTHFS"/>
    <property type="match status" value="1"/>
</dbReference>
<dbReference type="PROSITE" id="PS00767">
    <property type="entry name" value="THF_DHG_CYH_2"/>
    <property type="match status" value="1"/>
</dbReference>
<feature type="compositionally biased region" description="Pro residues" evidence="21">
    <location>
        <begin position="965"/>
        <end position="977"/>
    </location>
</feature>
<dbReference type="PROSITE" id="PS51444">
    <property type="entry name" value="FH2"/>
    <property type="match status" value="1"/>
</dbReference>
<evidence type="ECO:0000256" key="13">
    <source>
        <dbReference type="ARBA" id="ARBA00023002"/>
    </source>
</evidence>
<dbReference type="GO" id="GO:0035999">
    <property type="term" value="P:tetrahydrofolate interconversion"/>
    <property type="evidence" value="ECO:0007669"/>
    <property type="project" value="UniProtKB-UniPathway"/>
</dbReference>
<dbReference type="HAMAP" id="MF_01576">
    <property type="entry name" value="THF_DHG_CYH"/>
    <property type="match status" value="1"/>
</dbReference>
<feature type="region of interest" description="Disordered" evidence="21">
    <location>
        <begin position="810"/>
        <end position="847"/>
    </location>
</feature>
<evidence type="ECO:0000256" key="11">
    <source>
        <dbReference type="ARBA" id="ARBA00022840"/>
    </source>
</evidence>
<dbReference type="Proteomes" id="UP000244406">
    <property type="component" value="Unassembled WGS sequence"/>
</dbReference>
<dbReference type="Gene3D" id="3.30.1510.10">
    <property type="entry name" value="Domain 2, N(10)-formyltetrahydrofolate synthetase"/>
    <property type="match status" value="1"/>
</dbReference>
<feature type="compositionally biased region" description="Low complexity" evidence="21">
    <location>
        <begin position="193"/>
        <end position="204"/>
    </location>
</feature>
<dbReference type="UniPathway" id="UPA00193"/>
<evidence type="ECO:0000256" key="7">
    <source>
        <dbReference type="ARBA" id="ARBA00022563"/>
    </source>
</evidence>
<dbReference type="GO" id="GO:0004477">
    <property type="term" value="F:methenyltetrahydrofolate cyclohydrolase activity"/>
    <property type="evidence" value="ECO:0007669"/>
    <property type="project" value="UniProtKB-EC"/>
</dbReference>
<dbReference type="SMART" id="SM00498">
    <property type="entry name" value="FH2"/>
    <property type="match status" value="1"/>
</dbReference>
<dbReference type="GO" id="GO:0001411">
    <property type="term" value="C:hyphal tip"/>
    <property type="evidence" value="ECO:0007669"/>
    <property type="project" value="UniProtKB-ARBA"/>
</dbReference>
<feature type="compositionally biased region" description="Acidic residues" evidence="21">
    <location>
        <begin position="1511"/>
        <end position="1531"/>
    </location>
</feature>
<dbReference type="FunFam" id="3.10.410.10:FF:000001">
    <property type="entry name" value="Putative formate--tetrahydrofolate ligase"/>
    <property type="match status" value="1"/>
</dbReference>
<comment type="similarity">
    <text evidence="4">In the N-terminal section; belongs to the tetrahydrofolate dehydrogenase/cyclohydrolase family.</text>
</comment>
<keyword evidence="10" id="KW-0378">Hydrolase</keyword>
<comment type="similarity">
    <text evidence="5">In the C-terminal section; belongs to the formate--tetrahydrofolate ligase family.</text>
</comment>
<protein>
    <submittedName>
        <fullName evidence="24">Uncharacterized protein</fullName>
    </submittedName>
</protein>
<feature type="region of interest" description="Disordered" evidence="21">
    <location>
        <begin position="44"/>
        <end position="75"/>
    </location>
</feature>
<dbReference type="GO" id="GO:1903475">
    <property type="term" value="P:mitotic actomyosin contractile ring assembly"/>
    <property type="evidence" value="ECO:0007669"/>
    <property type="project" value="TreeGrafter"/>
</dbReference>
<dbReference type="InterPro" id="IPR016024">
    <property type="entry name" value="ARM-type_fold"/>
</dbReference>
<comment type="catalytic activity">
    <reaction evidence="18">
        <text>(6S)-5,6,7,8-tetrahydrofolate + formate + ATP = (6R)-10-formyltetrahydrofolate + ADP + phosphate</text>
        <dbReference type="Rhea" id="RHEA:20221"/>
        <dbReference type="ChEBI" id="CHEBI:15740"/>
        <dbReference type="ChEBI" id="CHEBI:30616"/>
        <dbReference type="ChEBI" id="CHEBI:43474"/>
        <dbReference type="ChEBI" id="CHEBI:57453"/>
        <dbReference type="ChEBI" id="CHEBI:195366"/>
        <dbReference type="ChEBI" id="CHEBI:456216"/>
        <dbReference type="EC" id="6.3.4.3"/>
    </reaction>
    <physiologicalReaction direction="left-to-right" evidence="18">
        <dbReference type="Rhea" id="RHEA:20222"/>
    </physiologicalReaction>
    <physiologicalReaction direction="right-to-left" evidence="18">
        <dbReference type="Rhea" id="RHEA:20223"/>
    </physiologicalReaction>
</comment>
<evidence type="ECO:0000256" key="20">
    <source>
        <dbReference type="SAM" id="Coils"/>
    </source>
</evidence>
<evidence type="ECO:0000256" key="1">
    <source>
        <dbReference type="ARBA" id="ARBA00004266"/>
    </source>
</evidence>
<dbReference type="GO" id="GO:0005524">
    <property type="term" value="F:ATP binding"/>
    <property type="evidence" value="ECO:0007669"/>
    <property type="project" value="UniProtKB-KW"/>
</dbReference>
<evidence type="ECO:0000256" key="17">
    <source>
        <dbReference type="ARBA" id="ARBA00051435"/>
    </source>
</evidence>
<dbReference type="InterPro" id="IPR010472">
    <property type="entry name" value="FH3_dom"/>
</dbReference>
<dbReference type="GO" id="GO:0003779">
    <property type="term" value="F:actin binding"/>
    <property type="evidence" value="ECO:0007669"/>
    <property type="project" value="InterPro"/>
</dbReference>
<feature type="region of interest" description="Disordered" evidence="21">
    <location>
        <begin position="900"/>
        <end position="1055"/>
    </location>
</feature>
<dbReference type="GO" id="GO:0000142">
    <property type="term" value="C:cellular bud neck contractile ring"/>
    <property type="evidence" value="ECO:0007669"/>
    <property type="project" value="UniProtKB-ARBA"/>
</dbReference>
<evidence type="ECO:0000256" key="6">
    <source>
        <dbReference type="ARBA" id="ARBA00011738"/>
    </source>
</evidence>
<sequence>MNEGSENDSSSLSSPVSARPNKMNVFAKSIRKLGRTASRLNLATQFNQESLSGSASPPKSARPQESSPEEDAFHAISYNAVADSTEPTQVRYLPRKDSFTVSESPQRVSFGSDDFRLKPKAGPALAPVYTASELTSVSPVTAHSPVMSRSPSRGNFQSVDLALTEHIMSSANDSSTSFGSLDPKPRSTSFPDSQIPRSQSMSSSTFEAPNSIAKLGPPAPLYSKPKERSNSSSNILAGYNAPSSKAIISNSLHSFHVVTSHIDQMPEPAVVEHLFQKLLSIRVFPEDSFKQTPLKRKWELLLSEGETNAAFDLPQLLQEATISVEAKPLKLDTKTPSRSSSNTQRERHSDSSNRTLHTPIPGVPSPTVTSNAKKGSPVWFIRQILRNSLQAKDFKKLDKRLVSLNKWVKEFREQQGESALANLLKQINQKSIKSNDEFEKEKIICKCLKTLMATDPSNDKVSKISFAPNLINQEHLQVVRSLPFSLLSPSIETRILATELLIYLTHFEDFNFFPHLMDEFRKLQDKFLMFVRFQPWMNALESTLDQHLQTAQQHRSLHEGILKEYLLVTIIFINQLLGRCERPKDRIVLRKEFSDSRLDKILEKVKRFNDEGILRHIAHYNSLAEGDYSNFLMESSFRIDSEDDADSVTSPPSDIRTKLDSDLIDHTKSNGDHNQMNSFLERVRYIRKSRPKDESRRLFNILDLVADHLIDDDLGHSKSDSVVNVTLEKLIDRLESDDTARRAVMEVEALKREIVELRESKAVPQSTTATETDSYRVSRLEKELERSKITIISQEKQINLMSNTIKRLDADLQRSRKPSDGSRSSVNRASFSSLSANDKSSPSSGAQGVVLDELEYKLSRQKSRNTNLKKSKVTSNLTGHLGDSKSEDNLIALGAKGGLGEYDDGSTSPHKDIDSSNKLTKEFPDFGKLLANKAGAANQAAPPPPPPPPPKLPSFLPDSSKSTAPGPPPPPPPPLPPMLAGTNGSGAPPPPPPPPLPAFIGAASESGEKSGPPPPPPLPGFIASPDTSTGPPPPPPLAPDLLSPNLTGGKNDSEGSKAIEEATAAASSRKKSAVKLKPVHVNNVNDTTSTIWADIKKEVILEQLETHGAYNEVQTHFKVKEIPKKKAVNVNAVKKAAKAKETLIPRDIAHQFGIYLHMYNNVSAEDLALKILHCDKDIVDNISVLEFFTSEIFNDFSESKFRNFVPYSRDLSNPDSKPSKPSDDLERADKVFLEIYNMRHYWKSRSRALLVTQTYKKDFEDLRNKLTMIDNTVKAIKESENLKHVLGLILEVVNYMNDDAKQASGFKLDTLQRLKFLKDNSNTMTFLHYVERIVRNKFSEWGSFVDELNVLNQMHNISVEQIEKDCEEYERNITNTLVSLEKGNLKDPSIFHPEDKILRVIRRPLIVAKENAHQLIEQLRKTVEDHSALMIYFDEKPEDSNSRNTFFAKFTAFVSQFKQVHAENVQREEEERAYEIKKQAIQKREKSKLSKRSGVNGEKNSKQASQQAGSEELEDQANHQDDEDDDDDDDAAGGQDDSVSVAAVDELLRQLKSGAPREKSRARERHGRVLAELYGSKNGTKTSESLSGQDPTSAADETPVSEVQEKDAPQTEEEDVMVRARSMLQRLRSTPDVTAALPSPIVEEPSQPPHESVAKTESDSVQNDAERADIDKAPEEVIEIGSSEGTPESDSVVEIESGHAAQVILSPKVIAPNQLEVVREEFSRTWQVSARKQLHSTPRYLDAVVVSGTKLAKSIKHQVAQKVIEYNREQFPSLDLPVTNDGITFEQLTFKPQLTIIQVGSRPDSSAYVRSKLKAAQISNIQSKLVQFDEDFTEEELLEEVDRLNKDPKVNGILIQLPLPKHINETLVTNAVATEKDVDGFDRFNVGELSKRGGNPKFRPCTPNGIMELIKTTGVQLRGKSAVVIGRSDIVGTPVAAMLRNEDCTVTVCHRYTYDLPSVVRSADVIVAAVGIPEYVKADWVKDGAVVIDVGINYKEDPSAKNGKRLVGDVAYEEVAKKASYITPVPGGVGPMTVAMLCSNVYDAAIAQAKKAHDHKFKPLPLECKRPVPSDIDISRAQKPKKITKVAQELGLLEAELEPYGHYKAKVDPKKVAERLDEQLEGDASSRGHFVLVAGITPTPLGEGKSTTTIGLTQALGAHLGFNSIANVRQPSMGPTFGVKGGAAGGGYAQVIPMDEFNMHLTGDIHAISAAQNLLCAAVDTRMFHEATSKTTKGFYKRLVPAKKGKRSFTKQMLARLEKLGINKTNPDDLNEEEIEKFAKLNIDPESITIKRVVDCNDRFVREITIGQGKNEAAKYPPRTSGFDITVASEIMAILALSTSLKDLRERVGKIVVGTQQDTGVAITAEDVGCAGAITALLKDAVKPNMMQTLEGTPVFVHAGPFANISIGASSVIADRLALKLTSPANPINNGKKGFVITEAGFDFTMGGERFFNIKCRAAGVSPDTVVLVATSRALKLHGGASDVKPGQELPAEYTTENLEFLKKGCANLAKQISNIKQYNVPVVVAINEFETDSKNELRLIQEEALAAGADYAVASSHWAEGGSGALKLAEAVANAAAKNETTDQTFLYDVNSSVEDKLLAIASKMYGAEAIELSPLAKKQIETYTQQGFDKLPICIAKTQYSLSHDPALKGVPTGFTVPIREVRCSAGAGYLYALAAEIMTIPGLPTHAGYMNVEVNDDGEIEGLF</sequence>
<evidence type="ECO:0000256" key="14">
    <source>
        <dbReference type="ARBA" id="ARBA00023054"/>
    </source>
</evidence>
<feature type="compositionally biased region" description="Low complexity" evidence="21">
    <location>
        <begin position="953"/>
        <end position="962"/>
    </location>
</feature>
<gene>
    <name evidence="24" type="ORF">CXQ87_000494</name>
</gene>
<feature type="region of interest" description="Disordered" evidence="21">
    <location>
        <begin position="862"/>
        <end position="885"/>
    </location>
</feature>
<dbReference type="GO" id="GO:0031267">
    <property type="term" value="F:small GTPase binding"/>
    <property type="evidence" value="ECO:0007669"/>
    <property type="project" value="InterPro"/>
</dbReference>
<dbReference type="GO" id="GO:0030428">
    <property type="term" value="C:cell septum"/>
    <property type="evidence" value="ECO:0007669"/>
    <property type="project" value="UniProtKB-SubCell"/>
</dbReference>
<feature type="coiled-coil region" evidence="20">
    <location>
        <begin position="740"/>
        <end position="797"/>
    </location>
</feature>
<feature type="region of interest" description="Disordered" evidence="21">
    <location>
        <begin position="1"/>
        <end position="23"/>
    </location>
</feature>
<evidence type="ECO:0000256" key="16">
    <source>
        <dbReference type="ARBA" id="ARBA00037935"/>
    </source>
</evidence>
<dbReference type="FunFam" id="3.40.50.300:FF:001741">
    <property type="entry name" value="Formate--tetrahydrofolate ligase"/>
    <property type="match status" value="1"/>
</dbReference>
<comment type="subcellular location">
    <subcellularLocation>
        <location evidence="1">Bud neck</location>
    </subcellularLocation>
    <subcellularLocation>
        <location evidence="2">Cell septum</location>
    </subcellularLocation>
</comment>
<dbReference type="Gene3D" id="3.10.410.10">
    <property type="entry name" value="Formyltetrahydrofolate synthetase, domain 3"/>
    <property type="match status" value="1"/>
</dbReference>
<dbReference type="Gene3D" id="3.40.50.10860">
    <property type="entry name" value="Leucine Dehydrogenase, chain A, domain 1"/>
    <property type="match status" value="1"/>
</dbReference>
<evidence type="ECO:0000256" key="21">
    <source>
        <dbReference type="SAM" id="MobiDB-lite"/>
    </source>
</evidence>
<dbReference type="RefSeq" id="XP_025338543.1">
    <property type="nucleotide sequence ID" value="XM_025479070.1"/>
</dbReference>
<dbReference type="InterPro" id="IPR036291">
    <property type="entry name" value="NAD(P)-bd_dom_sf"/>
</dbReference>
<feature type="compositionally biased region" description="Low complexity" evidence="21">
    <location>
        <begin position="928"/>
        <end position="940"/>
    </location>
</feature>
<evidence type="ECO:0000256" key="4">
    <source>
        <dbReference type="ARBA" id="ARBA00005559"/>
    </source>
</evidence>
<dbReference type="Pfam" id="PF02882">
    <property type="entry name" value="THF_DHG_CYH_C"/>
    <property type="match status" value="1"/>
</dbReference>
<dbReference type="SUPFAM" id="SSF53223">
    <property type="entry name" value="Aminoacid dehydrogenase-like, N-terminal domain"/>
    <property type="match status" value="1"/>
</dbReference>
<dbReference type="Gene3D" id="1.20.58.2220">
    <property type="entry name" value="Formin, FH2 domain"/>
    <property type="match status" value="1"/>
</dbReference>
<feature type="compositionally biased region" description="Pro residues" evidence="21">
    <location>
        <begin position="987"/>
        <end position="997"/>
    </location>
</feature>
<dbReference type="InterPro" id="IPR027417">
    <property type="entry name" value="P-loop_NTPase"/>
</dbReference>
<dbReference type="Pfam" id="PF00763">
    <property type="entry name" value="THF_DHG_CYH"/>
    <property type="match status" value="1"/>
</dbReference>
<evidence type="ECO:0000256" key="9">
    <source>
        <dbReference type="ARBA" id="ARBA00022741"/>
    </source>
</evidence>
<dbReference type="PROSITE" id="PS00721">
    <property type="entry name" value="FTHFS_1"/>
    <property type="match status" value="1"/>
</dbReference>
<dbReference type="PANTHER" id="PTHR47102">
    <property type="entry name" value="PROTEIN BNI1"/>
    <property type="match status" value="1"/>
</dbReference>
<feature type="compositionally biased region" description="Basic and acidic residues" evidence="21">
    <location>
        <begin position="1479"/>
        <end position="1488"/>
    </location>
</feature>
<dbReference type="InterPro" id="IPR042201">
    <property type="entry name" value="FH2_Formin_sf"/>
</dbReference>
<feature type="compositionally biased region" description="Polar residues" evidence="21">
    <location>
        <begin position="837"/>
        <end position="846"/>
    </location>
</feature>
<dbReference type="Pfam" id="PF02181">
    <property type="entry name" value="FH2"/>
    <property type="match status" value="1"/>
</dbReference>
<dbReference type="FunFam" id="3.40.50.10860:FF:000005">
    <property type="entry name" value="C-1-tetrahydrofolate synthase, cytoplasmic, putative"/>
    <property type="match status" value="1"/>
</dbReference>
<dbReference type="SMART" id="SM01139">
    <property type="entry name" value="Drf_FH3"/>
    <property type="match status" value="1"/>
</dbReference>
<keyword evidence="15" id="KW-0511">Multifunctional enzyme</keyword>
<comment type="pathway">
    <text evidence="3">One-carbon metabolism; tetrahydrofolate interconversion.</text>
</comment>
<dbReference type="VEuPathDB" id="FungiDB:CXQ87_000494"/>
<evidence type="ECO:0000256" key="10">
    <source>
        <dbReference type="ARBA" id="ARBA00022801"/>
    </source>
</evidence>
<name>A0A2V1AK58_9ASCO</name>
<evidence type="ECO:0000313" key="25">
    <source>
        <dbReference type="Proteomes" id="UP000244406"/>
    </source>
</evidence>
<dbReference type="SUPFAM" id="SSF101447">
    <property type="entry name" value="Formin homology 2 domain (FH2 domain)"/>
    <property type="match status" value="1"/>
</dbReference>